<keyword evidence="2" id="KW-0012">Acyltransferase</keyword>
<sequence>MPSVATYVADYEDPVHAKAVVDLLDGYARDPYGNSGPLPDEVYASLCPTLAKTPGAFSVVATVDGVAAGLINCFQGFSTFKCKPLINVHDVFVHPEHRRAGLVQAMMAVVEDVAKERGACKLTLEVLSNNAPAKGSYAKFGFKNYELDPAQGHAEFWEKTFR</sequence>
<evidence type="ECO:0000313" key="5">
    <source>
        <dbReference type="Proteomes" id="UP000002009"/>
    </source>
</evidence>
<dbReference type="PANTHER" id="PTHR43420:SF12">
    <property type="entry name" value="N-ACETYLTRANSFERASE DOMAIN-CONTAINING PROTEIN"/>
    <property type="match status" value="1"/>
</dbReference>
<dbReference type="CDD" id="cd04301">
    <property type="entry name" value="NAT_SF"/>
    <property type="match status" value="1"/>
</dbReference>
<dbReference type="InterPro" id="IPR000182">
    <property type="entry name" value="GNAT_dom"/>
</dbReference>
<dbReference type="Gene3D" id="3.40.630.30">
    <property type="match status" value="1"/>
</dbReference>
<dbReference type="SUPFAM" id="SSF55729">
    <property type="entry name" value="Acyl-CoA N-acyltransferases (Nat)"/>
    <property type="match status" value="1"/>
</dbReference>
<keyword evidence="5" id="KW-1185">Reference proteome</keyword>
<dbReference type="InParanoid" id="C1E066"/>
<accession>C1E066</accession>
<dbReference type="OrthoDB" id="7305308at2759"/>
<dbReference type="RefSeq" id="XP_002499505.1">
    <property type="nucleotide sequence ID" value="XM_002499459.1"/>
</dbReference>
<dbReference type="InterPro" id="IPR050680">
    <property type="entry name" value="YpeA/RimI_acetyltransf"/>
</dbReference>
<dbReference type="GeneID" id="8240700"/>
<evidence type="ECO:0000256" key="2">
    <source>
        <dbReference type="ARBA" id="ARBA00023315"/>
    </source>
</evidence>
<dbReference type="KEGG" id="mis:MICPUN_56296"/>
<keyword evidence="1" id="KW-0808">Transferase</keyword>
<dbReference type="PANTHER" id="PTHR43420">
    <property type="entry name" value="ACETYLTRANSFERASE"/>
    <property type="match status" value="1"/>
</dbReference>
<organism evidence="4 5">
    <name type="scientific">Micromonas commoda (strain RCC299 / NOUM17 / CCMP2709)</name>
    <name type="common">Picoplanktonic green alga</name>
    <dbReference type="NCBI Taxonomy" id="296587"/>
    <lineage>
        <taxon>Eukaryota</taxon>
        <taxon>Viridiplantae</taxon>
        <taxon>Chlorophyta</taxon>
        <taxon>Mamiellophyceae</taxon>
        <taxon>Mamiellales</taxon>
        <taxon>Mamiellaceae</taxon>
        <taxon>Micromonas</taxon>
    </lineage>
</organism>
<dbReference type="Pfam" id="PF00583">
    <property type="entry name" value="Acetyltransf_1"/>
    <property type="match status" value="1"/>
</dbReference>
<evidence type="ECO:0000256" key="1">
    <source>
        <dbReference type="ARBA" id="ARBA00022679"/>
    </source>
</evidence>
<dbReference type="Proteomes" id="UP000002009">
    <property type="component" value="Chromosome 2"/>
</dbReference>
<protein>
    <recommendedName>
        <fullName evidence="3">N-acetyltransferase domain-containing protein</fullName>
    </recommendedName>
</protein>
<dbReference type="InterPro" id="IPR016181">
    <property type="entry name" value="Acyl_CoA_acyltransferase"/>
</dbReference>
<feature type="domain" description="N-acetyltransferase" evidence="3">
    <location>
        <begin position="7"/>
        <end position="162"/>
    </location>
</feature>
<gene>
    <name evidence="4" type="ORF">MICPUN_56296</name>
</gene>
<evidence type="ECO:0000259" key="3">
    <source>
        <dbReference type="PROSITE" id="PS51186"/>
    </source>
</evidence>
<proteinExistence type="predicted"/>
<name>C1E066_MICCC</name>
<reference evidence="4 5" key="1">
    <citation type="journal article" date="2009" name="Science">
        <title>Green evolution and dynamic adaptations revealed by genomes of the marine picoeukaryotes Micromonas.</title>
        <authorList>
            <person name="Worden A.Z."/>
            <person name="Lee J.H."/>
            <person name="Mock T."/>
            <person name="Rouze P."/>
            <person name="Simmons M.P."/>
            <person name="Aerts A.L."/>
            <person name="Allen A.E."/>
            <person name="Cuvelier M.L."/>
            <person name="Derelle E."/>
            <person name="Everett M.V."/>
            <person name="Foulon E."/>
            <person name="Grimwood J."/>
            <person name="Gundlach H."/>
            <person name="Henrissat B."/>
            <person name="Napoli C."/>
            <person name="McDonald S.M."/>
            <person name="Parker M.S."/>
            <person name="Rombauts S."/>
            <person name="Salamov A."/>
            <person name="Von Dassow P."/>
            <person name="Badger J.H."/>
            <person name="Coutinho P.M."/>
            <person name="Demir E."/>
            <person name="Dubchak I."/>
            <person name="Gentemann C."/>
            <person name="Eikrem W."/>
            <person name="Gready J.E."/>
            <person name="John U."/>
            <person name="Lanier W."/>
            <person name="Lindquist E.A."/>
            <person name="Lucas S."/>
            <person name="Mayer K.F."/>
            <person name="Moreau H."/>
            <person name="Not F."/>
            <person name="Otillar R."/>
            <person name="Panaud O."/>
            <person name="Pangilinan J."/>
            <person name="Paulsen I."/>
            <person name="Piegu B."/>
            <person name="Poliakov A."/>
            <person name="Robbens S."/>
            <person name="Schmutz J."/>
            <person name="Toulza E."/>
            <person name="Wyss T."/>
            <person name="Zelensky A."/>
            <person name="Zhou K."/>
            <person name="Armbrust E.V."/>
            <person name="Bhattacharya D."/>
            <person name="Goodenough U.W."/>
            <person name="Van de Peer Y."/>
            <person name="Grigoriev I.V."/>
        </authorList>
    </citation>
    <scope>NUCLEOTIDE SEQUENCE [LARGE SCALE GENOMIC DNA]</scope>
    <source>
        <strain evidence="5">RCC299 / NOUM17</strain>
    </source>
</reference>
<evidence type="ECO:0000313" key="4">
    <source>
        <dbReference type="EMBL" id="ACO60763.1"/>
    </source>
</evidence>
<dbReference type="AlphaFoldDB" id="C1E066"/>
<dbReference type="PROSITE" id="PS51186">
    <property type="entry name" value="GNAT"/>
    <property type="match status" value="1"/>
</dbReference>
<dbReference type="OMA" id="FSTFACK"/>
<dbReference type="EMBL" id="CP001323">
    <property type="protein sequence ID" value="ACO60763.1"/>
    <property type="molecule type" value="Genomic_DNA"/>
</dbReference>
<dbReference type="GO" id="GO:0016747">
    <property type="term" value="F:acyltransferase activity, transferring groups other than amino-acyl groups"/>
    <property type="evidence" value="ECO:0007669"/>
    <property type="project" value="InterPro"/>
</dbReference>